<dbReference type="RefSeq" id="WP_110673520.1">
    <property type="nucleotide sequence ID" value="NZ_PYBW01000206.1"/>
</dbReference>
<accession>A0A2V4NGV0</accession>
<reference evidence="2 3" key="1">
    <citation type="submission" date="2018-03" db="EMBL/GenBank/DDBJ databases">
        <title>Bioinformatic expansion and discovery of thiopeptide antibiotics.</title>
        <authorList>
            <person name="Schwalen C.J."/>
            <person name="Hudson G.A."/>
            <person name="Mitchell D.A."/>
        </authorList>
    </citation>
    <scope>NUCLEOTIDE SEQUENCE [LARGE SCALE GENOMIC DNA]</scope>
    <source>
        <strain evidence="2 3">ATCC 21389</strain>
    </source>
</reference>
<feature type="domain" description="Transposase DDE" evidence="1">
    <location>
        <begin position="9"/>
        <end position="447"/>
    </location>
</feature>
<protein>
    <submittedName>
        <fullName evidence="2">IS1380 family transposase</fullName>
    </submittedName>
</protein>
<name>A0A2V4NGV0_9ACTN</name>
<dbReference type="OrthoDB" id="3254802at2"/>
<sequence>MRKDTQRLRGLTISGDGKGQVGHAGGVHLQLLAERMGLPDALSGAMARKGFVPGHPRGRVLTDLACALVLGATSMRDIRLLEHQRPVLGDTASVSTVSRTLGEIDELQLRRIARARAEVRRRVWTHLADRDQGFPWITVDGQALQGWTVLDSDATVVPAPSEKEGAAGTYKKGVYGHCPLLAYCDNTGEMLAQELRPGDAGANDTADNIAIFEAAVAGLPWQYRKKILFRTDGAGFSHGLLAWIADAGGRSSPSFTWEYSVGWAFTEREQAAVELLDRQGLWEAATGPDGEAREDAFVADITGLLGNLTGWPPHHKVIVRKEPLHPRYVKDASDYEKKHNKRYQTFATNTRRRQPAWLDCRHRSHARVELGIRDSKAGGLGLFPSQELKVNQAWLLAVALATDLRAWLQLLALEGELARATPKTLRYRFLHVPAVLVHGQRRRRLKILY</sequence>
<organism evidence="2 3">
    <name type="scientific">Streptomyces tateyamensis</name>
    <dbReference type="NCBI Taxonomy" id="565073"/>
    <lineage>
        <taxon>Bacteria</taxon>
        <taxon>Bacillati</taxon>
        <taxon>Actinomycetota</taxon>
        <taxon>Actinomycetes</taxon>
        <taxon>Kitasatosporales</taxon>
        <taxon>Streptomycetaceae</taxon>
        <taxon>Streptomyces</taxon>
    </lineage>
</organism>
<feature type="non-terminal residue" evidence="2">
    <location>
        <position position="449"/>
    </location>
</feature>
<gene>
    <name evidence="2" type="ORF">C7C46_32525</name>
</gene>
<evidence type="ECO:0000313" key="2">
    <source>
        <dbReference type="EMBL" id="PYC65519.1"/>
    </source>
</evidence>
<dbReference type="Pfam" id="PF13701">
    <property type="entry name" value="DDE_Tnp_1_4"/>
    <property type="match status" value="1"/>
</dbReference>
<dbReference type="NCBIfam" id="NF033539">
    <property type="entry name" value="transpos_IS1380"/>
    <property type="match status" value="1"/>
</dbReference>
<proteinExistence type="predicted"/>
<dbReference type="EMBL" id="PYBW01000206">
    <property type="protein sequence ID" value="PYC65519.1"/>
    <property type="molecule type" value="Genomic_DNA"/>
</dbReference>
<comment type="caution">
    <text evidence="2">The sequence shown here is derived from an EMBL/GenBank/DDBJ whole genome shotgun (WGS) entry which is preliminary data.</text>
</comment>
<keyword evidence="3" id="KW-1185">Reference proteome</keyword>
<dbReference type="Proteomes" id="UP000248039">
    <property type="component" value="Unassembled WGS sequence"/>
</dbReference>
<evidence type="ECO:0000259" key="1">
    <source>
        <dbReference type="Pfam" id="PF13701"/>
    </source>
</evidence>
<dbReference type="AlphaFoldDB" id="A0A2V4NGV0"/>
<evidence type="ECO:0000313" key="3">
    <source>
        <dbReference type="Proteomes" id="UP000248039"/>
    </source>
</evidence>
<dbReference type="InterPro" id="IPR025668">
    <property type="entry name" value="Tnp_DDE_dom"/>
</dbReference>
<dbReference type="InterPro" id="IPR047960">
    <property type="entry name" value="Transpos_IS1380"/>
</dbReference>